<accession>A0A0S2I129</accession>
<sequence length="71" mass="8415">MRTIQLKISDKVYDKIMWLLNKFSKDEVEIVCDNDFLTNKEYLQKELDEISEGKAAVISQSEFEDRLDQII</sequence>
<dbReference type="OrthoDB" id="1448232at2"/>
<dbReference type="Proteomes" id="UP000064893">
    <property type="component" value="Chromosome"/>
</dbReference>
<organism evidence="1 2">
    <name type="scientific">Salinivirga cyanobacteriivorans</name>
    <dbReference type="NCBI Taxonomy" id="1307839"/>
    <lineage>
        <taxon>Bacteria</taxon>
        <taxon>Pseudomonadati</taxon>
        <taxon>Bacteroidota</taxon>
        <taxon>Bacteroidia</taxon>
        <taxon>Bacteroidales</taxon>
        <taxon>Salinivirgaceae</taxon>
        <taxon>Salinivirga</taxon>
    </lineage>
</organism>
<dbReference type="KEGG" id="blq:L21SP5_02387"/>
<keyword evidence="2" id="KW-1185">Reference proteome</keyword>
<reference evidence="1 2" key="1">
    <citation type="submission" date="2015-11" db="EMBL/GenBank/DDBJ databases">
        <title>Description and complete genome sequence of a novel strain predominating in hypersaline microbial mats and representing a new family of the Bacteriodetes phylum.</title>
        <authorList>
            <person name="Spring S."/>
            <person name="Bunk B."/>
            <person name="Sproer C."/>
            <person name="Klenk H.-P."/>
        </authorList>
    </citation>
    <scope>NUCLEOTIDE SEQUENCE [LARGE SCALE GENOMIC DNA]</scope>
    <source>
        <strain evidence="1 2">L21-Spi-D4</strain>
    </source>
</reference>
<proteinExistence type="predicted"/>
<gene>
    <name evidence="1" type="ORF">L21SP5_02387</name>
</gene>
<evidence type="ECO:0000313" key="1">
    <source>
        <dbReference type="EMBL" id="ALO16016.1"/>
    </source>
</evidence>
<dbReference type="EMBL" id="CP013118">
    <property type="protein sequence ID" value="ALO16016.1"/>
    <property type="molecule type" value="Genomic_DNA"/>
</dbReference>
<evidence type="ECO:0008006" key="3">
    <source>
        <dbReference type="Google" id="ProtNLM"/>
    </source>
</evidence>
<evidence type="ECO:0000313" key="2">
    <source>
        <dbReference type="Proteomes" id="UP000064893"/>
    </source>
</evidence>
<dbReference type="AlphaFoldDB" id="A0A0S2I129"/>
<protein>
    <recommendedName>
        <fullName evidence="3">Addiction module component</fullName>
    </recommendedName>
</protein>
<name>A0A0S2I129_9BACT</name>
<dbReference type="RefSeq" id="WP_057953429.1">
    <property type="nucleotide sequence ID" value="NZ_CP013118.1"/>
</dbReference>